<evidence type="ECO:0000256" key="7">
    <source>
        <dbReference type="SAM" id="Phobius"/>
    </source>
</evidence>
<dbReference type="Proteomes" id="UP000750522">
    <property type="component" value="Unassembled WGS sequence"/>
</dbReference>
<name>A0A9P5G3H2_GEOCN</name>
<dbReference type="GO" id="GO:0038023">
    <property type="term" value="F:signaling receptor activity"/>
    <property type="evidence" value="ECO:0007669"/>
    <property type="project" value="TreeGrafter"/>
</dbReference>
<feature type="region of interest" description="Disordered" evidence="6">
    <location>
        <begin position="1"/>
        <end position="39"/>
    </location>
</feature>
<dbReference type="PANTHER" id="PTHR20855:SF97">
    <property type="entry name" value="ADIPOR-LIKE RECEPTOR IZH3-RELATED"/>
    <property type="match status" value="1"/>
</dbReference>
<feature type="compositionally biased region" description="Polar residues" evidence="6">
    <location>
        <begin position="22"/>
        <end position="35"/>
    </location>
</feature>
<reference evidence="8" key="1">
    <citation type="journal article" date="2020" name="Front. Microbiol.">
        <title>Phenotypic and Genetic Characterization of the Cheese Ripening Yeast Geotrichum candidum.</title>
        <authorList>
            <person name="Perkins V."/>
            <person name="Vignola S."/>
            <person name="Lessard M.H."/>
            <person name="Plante P.L."/>
            <person name="Corbeil J."/>
            <person name="Dugat-Bony E."/>
            <person name="Frenette M."/>
            <person name="Labrie S."/>
        </authorList>
    </citation>
    <scope>NUCLEOTIDE SEQUENCE</scope>
    <source>
        <strain evidence="8">LMA-70</strain>
    </source>
</reference>
<dbReference type="GO" id="GO:0046872">
    <property type="term" value="F:metal ion binding"/>
    <property type="evidence" value="ECO:0007669"/>
    <property type="project" value="UniProtKB-KW"/>
</dbReference>
<keyword evidence="5" id="KW-0479">Metal-binding</keyword>
<protein>
    <recommendedName>
        <fullName evidence="10">HlyIII-domain-containing protein</fullName>
    </recommendedName>
</protein>
<feature type="compositionally biased region" description="Low complexity" evidence="6">
    <location>
        <begin position="1"/>
        <end position="15"/>
    </location>
</feature>
<comment type="subcellular location">
    <subcellularLocation>
        <location evidence="1">Membrane</location>
        <topology evidence="1">Multi-pass membrane protein</topology>
    </subcellularLocation>
</comment>
<dbReference type="EMBL" id="QQZK01000095">
    <property type="protein sequence ID" value="KAF5097318.1"/>
    <property type="molecule type" value="Genomic_DNA"/>
</dbReference>
<keyword evidence="3 7" id="KW-1133">Transmembrane helix</keyword>
<evidence type="ECO:0000256" key="5">
    <source>
        <dbReference type="PIRSR" id="PIRSR604254-1"/>
    </source>
</evidence>
<dbReference type="Pfam" id="PF03006">
    <property type="entry name" value="HlyIII"/>
    <property type="match status" value="1"/>
</dbReference>
<feature type="transmembrane region" description="Helical" evidence="7">
    <location>
        <begin position="300"/>
        <end position="320"/>
    </location>
</feature>
<evidence type="ECO:0000256" key="4">
    <source>
        <dbReference type="ARBA" id="ARBA00023136"/>
    </source>
</evidence>
<feature type="transmembrane region" description="Helical" evidence="7">
    <location>
        <begin position="359"/>
        <end position="382"/>
    </location>
</feature>
<feature type="transmembrane region" description="Helical" evidence="7">
    <location>
        <begin position="402"/>
        <end position="422"/>
    </location>
</feature>
<comment type="caution">
    <text evidence="8">The sequence shown here is derived from an EMBL/GenBank/DDBJ whole genome shotgun (WGS) entry which is preliminary data.</text>
</comment>
<feature type="transmembrane region" description="Helical" evidence="7">
    <location>
        <begin position="201"/>
        <end position="222"/>
    </location>
</feature>
<dbReference type="GO" id="GO:0016020">
    <property type="term" value="C:membrane"/>
    <property type="evidence" value="ECO:0007669"/>
    <property type="project" value="UniProtKB-SubCell"/>
</dbReference>
<keyword evidence="2 7" id="KW-0812">Transmembrane</keyword>
<dbReference type="PANTHER" id="PTHR20855">
    <property type="entry name" value="ADIPOR/PROGESTIN RECEPTOR-RELATED"/>
    <property type="match status" value="1"/>
</dbReference>
<evidence type="ECO:0000256" key="1">
    <source>
        <dbReference type="ARBA" id="ARBA00004141"/>
    </source>
</evidence>
<dbReference type="AlphaFoldDB" id="A0A9P5G3H2"/>
<dbReference type="InterPro" id="IPR004254">
    <property type="entry name" value="AdipoR/HlyIII-related"/>
</dbReference>
<feature type="transmembrane region" description="Helical" evidence="7">
    <location>
        <begin position="332"/>
        <end position="352"/>
    </location>
</feature>
<evidence type="ECO:0000256" key="3">
    <source>
        <dbReference type="ARBA" id="ARBA00022989"/>
    </source>
</evidence>
<feature type="binding site" evidence="5">
    <location>
        <position position="404"/>
    </location>
    <ligand>
        <name>Zn(2+)</name>
        <dbReference type="ChEBI" id="CHEBI:29105"/>
    </ligand>
</feature>
<feature type="transmembrane region" description="Helical" evidence="7">
    <location>
        <begin position="234"/>
        <end position="253"/>
    </location>
</feature>
<dbReference type="GO" id="GO:0006882">
    <property type="term" value="P:intracellular zinc ion homeostasis"/>
    <property type="evidence" value="ECO:0007669"/>
    <property type="project" value="TreeGrafter"/>
</dbReference>
<feature type="transmembrane region" description="Helical" evidence="7">
    <location>
        <begin position="273"/>
        <end position="293"/>
    </location>
</feature>
<organism evidence="8 9">
    <name type="scientific">Geotrichum candidum</name>
    <name type="common">Oospora lactis</name>
    <name type="synonym">Dipodascus geotrichum</name>
    <dbReference type="NCBI Taxonomy" id="1173061"/>
    <lineage>
        <taxon>Eukaryota</taxon>
        <taxon>Fungi</taxon>
        <taxon>Dikarya</taxon>
        <taxon>Ascomycota</taxon>
        <taxon>Saccharomycotina</taxon>
        <taxon>Dipodascomycetes</taxon>
        <taxon>Dipodascales</taxon>
        <taxon>Dipodascaceae</taxon>
        <taxon>Geotrichum</taxon>
    </lineage>
</organism>
<feature type="binding site" evidence="5">
    <location>
        <position position="254"/>
    </location>
    <ligand>
        <name>Zn(2+)</name>
        <dbReference type="ChEBI" id="CHEBI:29105"/>
    </ligand>
</feature>
<keyword evidence="5" id="KW-0862">Zinc</keyword>
<evidence type="ECO:0000256" key="6">
    <source>
        <dbReference type="SAM" id="MobiDB-lite"/>
    </source>
</evidence>
<keyword evidence="4 7" id="KW-0472">Membrane</keyword>
<sequence length="432" mass="48105">MASYSTSSSSTATATLVHRKPASNQASDSSSGAQSNDDETLSQFLKDLEDRLRKLEDDYGFSGAIDQVDESIYHTYKTLVEVRDSMIGEGKKAADSLVTLVASKYQELPSLTTLESNLLHLEKNLVDLEQFCLENSILAANHLNKSIQSALSAAATRLLTYEEIPTPWRCNPYIKRGYRFCHNYFDCVVSMAKIHNETCNIWTHLLGFVAMLTIAFFHWPTTLSWQESSNMDKFAMLIFLVAAMKCLVCSAVWHTFNGICHEEHMKRFACVDYTGITVLIACSILTTEYTAFYCSPRAQAAYMIVTALCGLAGAIFTWHPSFDRPDGKARRVTFFVSFAVAGGAGFMHAAALHGFTPTFFFYLPVLKSLASYSVGVIVYALLIPERWCPGGLFDYFGMSHNLWHISVFAGIYYHYMATVSLLEGAKAYSCSA</sequence>
<gene>
    <name evidence="8" type="ORF">DV451_003885</name>
</gene>
<feature type="binding site" evidence="5">
    <location>
        <position position="400"/>
    </location>
    <ligand>
        <name>Zn(2+)</name>
        <dbReference type="ChEBI" id="CHEBI:29105"/>
    </ligand>
</feature>
<evidence type="ECO:0000313" key="8">
    <source>
        <dbReference type="EMBL" id="KAF5097318.1"/>
    </source>
</evidence>
<evidence type="ECO:0000313" key="9">
    <source>
        <dbReference type="Proteomes" id="UP000750522"/>
    </source>
</evidence>
<evidence type="ECO:0000256" key="2">
    <source>
        <dbReference type="ARBA" id="ARBA00022692"/>
    </source>
</evidence>
<proteinExistence type="predicted"/>
<reference evidence="8" key="2">
    <citation type="submission" date="2020-01" db="EMBL/GenBank/DDBJ databases">
        <authorList>
            <person name="Perkins V."/>
            <person name="Lessard M.-H."/>
            <person name="Dugat-Bony E."/>
            <person name="Frenette M."/>
            <person name="Labrie S."/>
        </authorList>
    </citation>
    <scope>NUCLEOTIDE SEQUENCE</scope>
    <source>
        <strain evidence="8">LMA-70</strain>
    </source>
</reference>
<accession>A0A9P5G3H2</accession>
<evidence type="ECO:0008006" key="10">
    <source>
        <dbReference type="Google" id="ProtNLM"/>
    </source>
</evidence>